<dbReference type="Proteomes" id="UP000009080">
    <property type="component" value="Chromosome"/>
</dbReference>
<organism evidence="1 2">
    <name type="scientific">Teredinibacter turnerae (strain ATCC 39867 / T7901)</name>
    <dbReference type="NCBI Taxonomy" id="377629"/>
    <lineage>
        <taxon>Bacteria</taxon>
        <taxon>Pseudomonadati</taxon>
        <taxon>Pseudomonadota</taxon>
        <taxon>Gammaproteobacteria</taxon>
        <taxon>Cellvibrionales</taxon>
        <taxon>Cellvibrionaceae</taxon>
        <taxon>Teredinibacter</taxon>
    </lineage>
</organism>
<dbReference type="KEGG" id="ttu:TERTU_3088"/>
<name>C5BP70_TERTT</name>
<evidence type="ECO:0000313" key="1">
    <source>
        <dbReference type="EMBL" id="ACR11854.1"/>
    </source>
</evidence>
<evidence type="ECO:0000313" key="2">
    <source>
        <dbReference type="Proteomes" id="UP000009080"/>
    </source>
</evidence>
<accession>C5BP70</accession>
<gene>
    <name evidence="1" type="ordered locus">TERTU_3088</name>
</gene>
<dbReference type="RefSeq" id="WP_015817965.1">
    <property type="nucleotide sequence ID" value="NC_012997.1"/>
</dbReference>
<dbReference type="HOGENOM" id="CLU_1440414_0_0_6"/>
<proteinExistence type="predicted"/>
<dbReference type="EMBL" id="CP001614">
    <property type="protein sequence ID" value="ACR11854.1"/>
    <property type="molecule type" value="Genomic_DNA"/>
</dbReference>
<dbReference type="OrthoDB" id="5731145at2"/>
<protein>
    <submittedName>
        <fullName evidence="1">Uncharacterized protein</fullName>
    </submittedName>
</protein>
<dbReference type="AlphaFoldDB" id="C5BP70"/>
<sequence>MFDVRYLLSGLTALLAFCAVGALVSMPEQWESELSNAPSTPKQQLEHLVAWSLIEDTEVAGAGGEGATKDPVRVVAMRNLERFPGRGATIVLAMPAADYVVKIVSTYTGRAGEVGWRGNLAGLGRHYTVDYVETRNGSATASIATPEGGYVLRTVDGLGVLYPADAFEQPDSVDFGGYLIANAMSFNR</sequence>
<reference evidence="1 2" key="1">
    <citation type="journal article" date="2009" name="PLoS ONE">
        <title>The complete genome of Teredinibacter turnerae T7901: an intracellular endosymbiont of marine wood-boring bivalves (shipworms).</title>
        <authorList>
            <person name="Yang J.C."/>
            <person name="Madupu R."/>
            <person name="Durkin A.S."/>
            <person name="Ekborg N.A."/>
            <person name="Pedamallu C.S."/>
            <person name="Hostetler J.B."/>
            <person name="Radune D."/>
            <person name="Toms B.S."/>
            <person name="Henrissat B."/>
            <person name="Coutinho P.M."/>
            <person name="Schwarz S."/>
            <person name="Field L."/>
            <person name="Trindade-Silva A.E."/>
            <person name="Soares C.A.G."/>
            <person name="Elshahawi S."/>
            <person name="Hanora A."/>
            <person name="Schmidt E.W."/>
            <person name="Haygood M.G."/>
            <person name="Posfai J."/>
            <person name="Benner J."/>
            <person name="Madinger C."/>
            <person name="Nove J."/>
            <person name="Anton B."/>
            <person name="Chaudhary K."/>
            <person name="Foster J."/>
            <person name="Holman A."/>
            <person name="Kumar S."/>
            <person name="Lessard P.A."/>
            <person name="Luyten Y.A."/>
            <person name="Slatko B."/>
            <person name="Wood N."/>
            <person name="Wu B."/>
            <person name="Teplitski M."/>
            <person name="Mougous J.D."/>
            <person name="Ward N."/>
            <person name="Eisen J.A."/>
            <person name="Badger J.H."/>
            <person name="Distel D.L."/>
        </authorList>
    </citation>
    <scope>NUCLEOTIDE SEQUENCE [LARGE SCALE GENOMIC DNA]</scope>
    <source>
        <strain evidence="2">ATCC 39867 / T7901</strain>
    </source>
</reference>
<keyword evidence="2" id="KW-1185">Reference proteome</keyword>
<dbReference type="eggNOG" id="ENOG5032J4R">
    <property type="taxonomic scope" value="Bacteria"/>
</dbReference>